<comment type="caution">
    <text evidence="1">The sequence shown here is derived from an EMBL/GenBank/DDBJ whole genome shotgun (WGS) entry which is preliminary data.</text>
</comment>
<gene>
    <name evidence="1" type="ORF">Ctob_012222</name>
</gene>
<proteinExistence type="predicted"/>
<sequence length="113" mass="12297">MDTVLDGARNGAQEDAVVSAVFDVEAQSSADDEEAARKQLLAVLDALLFLVEVYVSKALTRLEVLSPPTEEMELTKPWRRLGMLGDGAALEQQRVNKAQLALATALERSLNRS</sequence>
<evidence type="ECO:0000313" key="2">
    <source>
        <dbReference type="Proteomes" id="UP000037460"/>
    </source>
</evidence>
<name>A0A0M0K3R0_9EUKA</name>
<dbReference type="EMBL" id="JWZX01001520">
    <property type="protein sequence ID" value="KOO33440.1"/>
    <property type="molecule type" value="Genomic_DNA"/>
</dbReference>
<protein>
    <submittedName>
        <fullName evidence="1">Uncharacterized protein</fullName>
    </submittedName>
</protein>
<accession>A0A0M0K3R0</accession>
<reference evidence="2" key="1">
    <citation type="journal article" date="2015" name="PLoS Genet.">
        <title>Genome Sequence and Transcriptome Analyses of Chrysochromulina tobin: Metabolic Tools for Enhanced Algal Fitness in the Prominent Order Prymnesiales (Haptophyceae).</title>
        <authorList>
            <person name="Hovde B.T."/>
            <person name="Deodato C.R."/>
            <person name="Hunsperger H.M."/>
            <person name="Ryken S.A."/>
            <person name="Yost W."/>
            <person name="Jha R.K."/>
            <person name="Patterson J."/>
            <person name="Monnat R.J. Jr."/>
            <person name="Barlow S.B."/>
            <person name="Starkenburg S.R."/>
            <person name="Cattolico R.A."/>
        </authorList>
    </citation>
    <scope>NUCLEOTIDE SEQUENCE</scope>
    <source>
        <strain evidence="2">CCMP291</strain>
    </source>
</reference>
<evidence type="ECO:0000313" key="1">
    <source>
        <dbReference type="EMBL" id="KOO33440.1"/>
    </source>
</evidence>
<keyword evidence="2" id="KW-1185">Reference proteome</keyword>
<dbReference type="AlphaFoldDB" id="A0A0M0K3R0"/>
<organism evidence="1 2">
    <name type="scientific">Chrysochromulina tobinii</name>
    <dbReference type="NCBI Taxonomy" id="1460289"/>
    <lineage>
        <taxon>Eukaryota</taxon>
        <taxon>Haptista</taxon>
        <taxon>Haptophyta</taxon>
        <taxon>Prymnesiophyceae</taxon>
        <taxon>Prymnesiales</taxon>
        <taxon>Chrysochromulinaceae</taxon>
        <taxon>Chrysochromulina</taxon>
    </lineage>
</organism>
<dbReference type="Proteomes" id="UP000037460">
    <property type="component" value="Unassembled WGS sequence"/>
</dbReference>